<sequence length="84" mass="9729">MNELVGRIQALSLNLPCFRSQHGEECQCFNDPYQQRVISFLPSHAASVVLKRFPRSDDVLESFYMNICDGLEIVHDELDERLED</sequence>
<evidence type="ECO:0000313" key="1">
    <source>
        <dbReference type="EMBL" id="CUE71887.1"/>
    </source>
</evidence>
<evidence type="ECO:0000313" key="2">
    <source>
        <dbReference type="Proteomes" id="UP000051952"/>
    </source>
</evidence>
<organism evidence="1 2">
    <name type="scientific">Bodo saltans</name>
    <name type="common">Flagellated protozoan</name>
    <dbReference type="NCBI Taxonomy" id="75058"/>
    <lineage>
        <taxon>Eukaryota</taxon>
        <taxon>Discoba</taxon>
        <taxon>Euglenozoa</taxon>
        <taxon>Kinetoplastea</taxon>
        <taxon>Metakinetoplastina</taxon>
        <taxon>Eubodonida</taxon>
        <taxon>Bodonidae</taxon>
        <taxon>Bodo</taxon>
    </lineage>
</organism>
<name>A0A0S4IM68_BODSA</name>
<protein>
    <submittedName>
        <fullName evidence="1">Uncharacterized protein</fullName>
    </submittedName>
</protein>
<dbReference type="VEuPathDB" id="TriTrypDB:BSAL_53720"/>
<keyword evidence="2" id="KW-1185">Reference proteome</keyword>
<dbReference type="AlphaFoldDB" id="A0A0S4IM68"/>
<dbReference type="EMBL" id="CYKH01000115">
    <property type="protein sequence ID" value="CUE71887.1"/>
    <property type="molecule type" value="Genomic_DNA"/>
</dbReference>
<proteinExistence type="predicted"/>
<feature type="non-terminal residue" evidence="1">
    <location>
        <position position="84"/>
    </location>
</feature>
<gene>
    <name evidence="1" type="ORF">BSAL_53720</name>
</gene>
<dbReference type="Proteomes" id="UP000051952">
    <property type="component" value="Unassembled WGS sequence"/>
</dbReference>
<accession>A0A0S4IM68</accession>
<reference evidence="2" key="1">
    <citation type="submission" date="2015-09" db="EMBL/GenBank/DDBJ databases">
        <authorList>
            <consortium name="Pathogen Informatics"/>
        </authorList>
    </citation>
    <scope>NUCLEOTIDE SEQUENCE [LARGE SCALE GENOMIC DNA]</scope>
    <source>
        <strain evidence="2">Lake Konstanz</strain>
    </source>
</reference>